<feature type="transmembrane region" description="Helical" evidence="1">
    <location>
        <begin position="74"/>
        <end position="92"/>
    </location>
</feature>
<dbReference type="Pfam" id="PF04773">
    <property type="entry name" value="FecR"/>
    <property type="match status" value="1"/>
</dbReference>
<evidence type="ECO:0000256" key="1">
    <source>
        <dbReference type="SAM" id="Phobius"/>
    </source>
</evidence>
<dbReference type="PANTHER" id="PTHR30273:SF2">
    <property type="entry name" value="PROTEIN FECR"/>
    <property type="match status" value="1"/>
</dbReference>
<keyword evidence="5" id="KW-1185">Reference proteome</keyword>
<evidence type="ECO:0000313" key="4">
    <source>
        <dbReference type="EMBL" id="MFC7358504.1"/>
    </source>
</evidence>
<dbReference type="PIRSF" id="PIRSF018266">
    <property type="entry name" value="FecR"/>
    <property type="match status" value="1"/>
</dbReference>
<evidence type="ECO:0000313" key="5">
    <source>
        <dbReference type="Proteomes" id="UP001596415"/>
    </source>
</evidence>
<dbReference type="Proteomes" id="UP001596415">
    <property type="component" value="Unassembled WGS sequence"/>
</dbReference>
<dbReference type="InterPro" id="IPR012373">
    <property type="entry name" value="Ferrdict_sens_TM"/>
</dbReference>
<dbReference type="EMBL" id="JBHTBN010000007">
    <property type="protein sequence ID" value="MFC7358504.1"/>
    <property type="molecule type" value="Genomic_DNA"/>
</dbReference>
<proteinExistence type="predicted"/>
<dbReference type="Pfam" id="PF16344">
    <property type="entry name" value="FecR_C"/>
    <property type="match status" value="1"/>
</dbReference>
<dbReference type="InterPro" id="IPR032508">
    <property type="entry name" value="FecR_C"/>
</dbReference>
<keyword evidence="1" id="KW-0812">Transmembrane</keyword>
<dbReference type="PANTHER" id="PTHR30273">
    <property type="entry name" value="PERIPLASMIC SIGNAL SENSOR AND SIGMA FACTOR ACTIVATOR FECR-RELATED"/>
    <property type="match status" value="1"/>
</dbReference>
<protein>
    <submittedName>
        <fullName evidence="4">FecR family protein</fullName>
    </submittedName>
</protein>
<dbReference type="Gene3D" id="3.55.50.30">
    <property type="match status" value="1"/>
</dbReference>
<sequence length="302" mass="34159">MEKNYLLHKYLNNEATAAEIELLQNDSEYKRYIEIADSTSRFDTPVFNEKANFEAISSKLTSATKVRKLHPLSTALKIAAVLVVLVMGYLFISNLDTKVETAIAENKSVVLPDTSEVILNSNSQMTYKKKNWEENRSLTLQGEAFFKVAKGKQFDVETALGHVRVLGTQFNVFSRDRNFRVYCYEGLVEVHIGEQKIQLPAGHSLKWSGGIITTSTNTDAQSPSWTEEESSFENDSLSFVLKELERQYKVTVDASKVTTSIKFTGSFTHTNLEIALRSICEPLQIEYTIDDSNILLNEKESR</sequence>
<feature type="domain" description="Protein FecR C-terminal" evidence="3">
    <location>
        <begin position="231"/>
        <end position="295"/>
    </location>
</feature>
<accession>A0ABW2MYB2</accession>
<evidence type="ECO:0000259" key="2">
    <source>
        <dbReference type="Pfam" id="PF04773"/>
    </source>
</evidence>
<keyword evidence="1" id="KW-1133">Transmembrane helix</keyword>
<name>A0ABW2MYB2_9FLAO</name>
<keyword evidence="1" id="KW-0472">Membrane</keyword>
<reference evidence="5" key="1">
    <citation type="journal article" date="2019" name="Int. J. Syst. Evol. Microbiol.">
        <title>The Global Catalogue of Microorganisms (GCM) 10K type strain sequencing project: providing services to taxonomists for standard genome sequencing and annotation.</title>
        <authorList>
            <consortium name="The Broad Institute Genomics Platform"/>
            <consortium name="The Broad Institute Genome Sequencing Center for Infectious Disease"/>
            <person name="Wu L."/>
            <person name="Ma J."/>
        </authorList>
    </citation>
    <scope>NUCLEOTIDE SEQUENCE [LARGE SCALE GENOMIC DNA]</scope>
    <source>
        <strain evidence="5">CGMCC 1.16306</strain>
    </source>
</reference>
<feature type="domain" description="FecR protein" evidence="2">
    <location>
        <begin position="98"/>
        <end position="189"/>
    </location>
</feature>
<gene>
    <name evidence="4" type="ORF">ACFQO1_12455</name>
</gene>
<organism evidence="4 5">
    <name type="scientific">Jejudonia soesokkakensis</name>
    <dbReference type="NCBI Taxonomy" id="1323432"/>
    <lineage>
        <taxon>Bacteria</taxon>
        <taxon>Pseudomonadati</taxon>
        <taxon>Bacteroidota</taxon>
        <taxon>Flavobacteriia</taxon>
        <taxon>Flavobacteriales</taxon>
        <taxon>Flavobacteriaceae</taxon>
        <taxon>Jejudonia</taxon>
    </lineage>
</organism>
<comment type="caution">
    <text evidence="4">The sequence shown here is derived from an EMBL/GenBank/DDBJ whole genome shotgun (WGS) entry which is preliminary data.</text>
</comment>
<dbReference type="RefSeq" id="WP_380218477.1">
    <property type="nucleotide sequence ID" value="NZ_JBHTBN010000007.1"/>
</dbReference>
<evidence type="ECO:0000259" key="3">
    <source>
        <dbReference type="Pfam" id="PF16344"/>
    </source>
</evidence>
<dbReference type="InterPro" id="IPR006860">
    <property type="entry name" value="FecR"/>
</dbReference>
<dbReference type="Gene3D" id="2.60.120.1440">
    <property type="match status" value="1"/>
</dbReference>